<evidence type="ECO:0000256" key="1">
    <source>
        <dbReference type="SAM" id="MobiDB-lite"/>
    </source>
</evidence>
<protein>
    <submittedName>
        <fullName evidence="2">Uncharacterized protein</fullName>
    </submittedName>
</protein>
<dbReference type="EMBL" id="OZ034821">
    <property type="protein sequence ID" value="CAL1408105.1"/>
    <property type="molecule type" value="Genomic_DNA"/>
</dbReference>
<keyword evidence="3" id="KW-1185">Reference proteome</keyword>
<dbReference type="AlphaFoldDB" id="A0AAV2GBK4"/>
<proteinExistence type="predicted"/>
<feature type="compositionally biased region" description="Low complexity" evidence="1">
    <location>
        <begin position="59"/>
        <end position="90"/>
    </location>
</feature>
<reference evidence="2 3" key="1">
    <citation type="submission" date="2024-04" db="EMBL/GenBank/DDBJ databases">
        <authorList>
            <person name="Fracassetti M."/>
        </authorList>
    </citation>
    <scope>NUCLEOTIDE SEQUENCE [LARGE SCALE GENOMIC DNA]</scope>
</reference>
<accession>A0AAV2GBK4</accession>
<feature type="compositionally biased region" description="Low complexity" evidence="1">
    <location>
        <begin position="28"/>
        <end position="37"/>
    </location>
</feature>
<organism evidence="2 3">
    <name type="scientific">Linum trigynum</name>
    <dbReference type="NCBI Taxonomy" id="586398"/>
    <lineage>
        <taxon>Eukaryota</taxon>
        <taxon>Viridiplantae</taxon>
        <taxon>Streptophyta</taxon>
        <taxon>Embryophyta</taxon>
        <taxon>Tracheophyta</taxon>
        <taxon>Spermatophyta</taxon>
        <taxon>Magnoliopsida</taxon>
        <taxon>eudicotyledons</taxon>
        <taxon>Gunneridae</taxon>
        <taxon>Pentapetalae</taxon>
        <taxon>rosids</taxon>
        <taxon>fabids</taxon>
        <taxon>Malpighiales</taxon>
        <taxon>Linaceae</taxon>
        <taxon>Linum</taxon>
    </lineage>
</organism>
<evidence type="ECO:0000313" key="3">
    <source>
        <dbReference type="Proteomes" id="UP001497516"/>
    </source>
</evidence>
<sequence>MPPFCPLKVKPYKQLNSIPLPRLRREAAATTASATGSSERRILRPVGEIKQQRRDSPPSKRTYSRSPSPSSTRRFVRASPSDESSPPAASKQPAVPLPSSIDDLLCLRLVLFQLCLV</sequence>
<dbReference type="Proteomes" id="UP001497516">
    <property type="component" value="Chromosome 8"/>
</dbReference>
<feature type="region of interest" description="Disordered" evidence="1">
    <location>
        <begin position="19"/>
        <end position="96"/>
    </location>
</feature>
<gene>
    <name evidence="2" type="ORF">LTRI10_LOCUS47728</name>
</gene>
<evidence type="ECO:0000313" key="2">
    <source>
        <dbReference type="EMBL" id="CAL1408105.1"/>
    </source>
</evidence>
<name>A0AAV2GBK4_9ROSI</name>